<name>A0ABR3RK08_9PLEO</name>
<dbReference type="InterPro" id="IPR044053">
    <property type="entry name" value="AsaB-like"/>
</dbReference>
<gene>
    <name evidence="4" type="ORF">SLS60_004321</name>
</gene>
<keyword evidence="1" id="KW-0560">Oxidoreductase</keyword>
<dbReference type="PANTHER" id="PTHR34598">
    <property type="entry name" value="BLL6449 PROTEIN"/>
    <property type="match status" value="1"/>
</dbReference>
<feature type="compositionally biased region" description="Basic and acidic residues" evidence="3">
    <location>
        <begin position="18"/>
        <end position="31"/>
    </location>
</feature>
<feature type="region of interest" description="Disordered" evidence="3">
    <location>
        <begin position="1"/>
        <end position="36"/>
    </location>
</feature>
<evidence type="ECO:0000256" key="2">
    <source>
        <dbReference type="ARBA" id="ARBA00023604"/>
    </source>
</evidence>
<accession>A0ABR3RK08</accession>
<sequence>MATHEAQMSFLEPWPAPSEKEPPYVRGKVEDGFPSQNFQNQEYNVKVTDARPNKDSFTLDKNGFTWHHDDNLSTDVLRAIRSKSKELVAEQYYPLVENIIKGATGASRVLIFDHTYRKRDPALNMKENPNGREQPATVHWAQAVASSDTQEKTLKDF</sequence>
<comment type="similarity">
    <text evidence="2">Belongs to the asaB hydroxylase/desaturase family.</text>
</comment>
<evidence type="ECO:0000313" key="5">
    <source>
        <dbReference type="Proteomes" id="UP001521785"/>
    </source>
</evidence>
<dbReference type="EMBL" id="JAKJXO020000005">
    <property type="protein sequence ID" value="KAL1604781.1"/>
    <property type="molecule type" value="Genomic_DNA"/>
</dbReference>
<comment type="caution">
    <text evidence="4">The sequence shown here is derived from an EMBL/GenBank/DDBJ whole genome shotgun (WGS) entry which is preliminary data.</text>
</comment>
<protein>
    <submittedName>
        <fullName evidence="4">Uncharacterized protein</fullName>
    </submittedName>
</protein>
<evidence type="ECO:0000313" key="4">
    <source>
        <dbReference type="EMBL" id="KAL1604781.1"/>
    </source>
</evidence>
<organism evidence="4 5">
    <name type="scientific">Paraconiothyrium brasiliense</name>
    <dbReference type="NCBI Taxonomy" id="300254"/>
    <lineage>
        <taxon>Eukaryota</taxon>
        <taxon>Fungi</taxon>
        <taxon>Dikarya</taxon>
        <taxon>Ascomycota</taxon>
        <taxon>Pezizomycotina</taxon>
        <taxon>Dothideomycetes</taxon>
        <taxon>Pleosporomycetidae</taxon>
        <taxon>Pleosporales</taxon>
        <taxon>Massarineae</taxon>
        <taxon>Didymosphaeriaceae</taxon>
        <taxon>Paraconiothyrium</taxon>
    </lineage>
</organism>
<dbReference type="Proteomes" id="UP001521785">
    <property type="component" value="Unassembled WGS sequence"/>
</dbReference>
<keyword evidence="5" id="KW-1185">Reference proteome</keyword>
<evidence type="ECO:0000256" key="3">
    <source>
        <dbReference type="SAM" id="MobiDB-lite"/>
    </source>
</evidence>
<reference evidence="4 5" key="1">
    <citation type="submission" date="2024-02" db="EMBL/GenBank/DDBJ databases">
        <title>De novo assembly and annotation of 12 fungi associated with fruit tree decline syndrome in Ontario, Canada.</title>
        <authorList>
            <person name="Sulman M."/>
            <person name="Ellouze W."/>
            <person name="Ilyukhin E."/>
        </authorList>
    </citation>
    <scope>NUCLEOTIDE SEQUENCE [LARGE SCALE GENOMIC DNA]</scope>
    <source>
        <strain evidence="4 5">M42-189</strain>
    </source>
</reference>
<dbReference type="PANTHER" id="PTHR34598:SF3">
    <property type="entry name" value="OXIDOREDUCTASE AN1597"/>
    <property type="match status" value="1"/>
</dbReference>
<evidence type="ECO:0000256" key="1">
    <source>
        <dbReference type="ARBA" id="ARBA00023002"/>
    </source>
</evidence>
<proteinExistence type="inferred from homology"/>